<organism evidence="9 10">
    <name type="scientific">Phialemonium thermophilum</name>
    <dbReference type="NCBI Taxonomy" id="223376"/>
    <lineage>
        <taxon>Eukaryota</taxon>
        <taxon>Fungi</taxon>
        <taxon>Dikarya</taxon>
        <taxon>Ascomycota</taxon>
        <taxon>Pezizomycotina</taxon>
        <taxon>Sordariomycetes</taxon>
        <taxon>Sordariomycetidae</taxon>
        <taxon>Cephalothecales</taxon>
        <taxon>Cephalothecaceae</taxon>
        <taxon>Phialemonium</taxon>
    </lineage>
</organism>
<dbReference type="CDD" id="cd12148">
    <property type="entry name" value="fungal_TF_MHR"/>
    <property type="match status" value="1"/>
</dbReference>
<evidence type="ECO:0000256" key="3">
    <source>
        <dbReference type="ARBA" id="ARBA00023015"/>
    </source>
</evidence>
<dbReference type="Gene3D" id="4.10.240.10">
    <property type="entry name" value="Zn(2)-C6 fungal-type DNA-binding domain"/>
    <property type="match status" value="1"/>
</dbReference>
<evidence type="ECO:0000256" key="1">
    <source>
        <dbReference type="ARBA" id="ARBA00022723"/>
    </source>
</evidence>
<protein>
    <recommendedName>
        <fullName evidence="8">Zn(2)-C6 fungal-type domain-containing protein</fullName>
    </recommendedName>
</protein>
<dbReference type="CDD" id="cd00067">
    <property type="entry name" value="GAL4"/>
    <property type="match status" value="1"/>
</dbReference>
<keyword evidence="1" id="KW-0479">Metal-binding</keyword>
<dbReference type="Proteomes" id="UP001586593">
    <property type="component" value="Unassembled WGS sequence"/>
</dbReference>
<evidence type="ECO:0000259" key="8">
    <source>
        <dbReference type="PROSITE" id="PS50048"/>
    </source>
</evidence>
<dbReference type="EMBL" id="JAZHXJ010000067">
    <property type="protein sequence ID" value="KAL1877318.1"/>
    <property type="molecule type" value="Genomic_DNA"/>
</dbReference>
<dbReference type="Pfam" id="PF04082">
    <property type="entry name" value="Fungal_trans"/>
    <property type="match status" value="1"/>
</dbReference>
<proteinExistence type="predicted"/>
<feature type="domain" description="Zn(2)-C6 fungal-type" evidence="8">
    <location>
        <begin position="20"/>
        <end position="49"/>
    </location>
</feature>
<keyword evidence="10" id="KW-1185">Reference proteome</keyword>
<evidence type="ECO:0000256" key="7">
    <source>
        <dbReference type="SAM" id="MobiDB-lite"/>
    </source>
</evidence>
<dbReference type="InterPro" id="IPR001138">
    <property type="entry name" value="Zn2Cys6_DnaBD"/>
</dbReference>
<gene>
    <name evidence="9" type="ORF">VTK73DRAFT_8771</name>
</gene>
<dbReference type="InterPro" id="IPR036864">
    <property type="entry name" value="Zn2-C6_fun-type_DNA-bd_sf"/>
</dbReference>
<evidence type="ECO:0000313" key="9">
    <source>
        <dbReference type="EMBL" id="KAL1877318.1"/>
    </source>
</evidence>
<dbReference type="SUPFAM" id="SSF57701">
    <property type="entry name" value="Zn2/Cys6 DNA-binding domain"/>
    <property type="match status" value="1"/>
</dbReference>
<dbReference type="PROSITE" id="PS50048">
    <property type="entry name" value="ZN2_CY6_FUNGAL_2"/>
    <property type="match status" value="1"/>
</dbReference>
<dbReference type="PANTHER" id="PTHR31779:SF5">
    <property type="entry name" value="ZN(II)2CYS6 TRANSCRIPTION FACTOR (EUROFUNG)"/>
    <property type="match status" value="1"/>
</dbReference>
<dbReference type="PANTHER" id="PTHR31779">
    <property type="entry name" value="2-NITROPROPANE DIOXYGENASE FAMILY, PUTATIVE (AFU_ORTHOLOGUE AFUA_2G17430)-RELATED"/>
    <property type="match status" value="1"/>
</dbReference>
<reference evidence="9 10" key="1">
    <citation type="journal article" date="2024" name="Commun. Biol.">
        <title>Comparative genomic analysis of thermophilic fungi reveals convergent evolutionary adaptations and gene losses.</title>
        <authorList>
            <person name="Steindorff A.S."/>
            <person name="Aguilar-Pontes M.V."/>
            <person name="Robinson A.J."/>
            <person name="Andreopoulos B."/>
            <person name="LaButti K."/>
            <person name="Kuo A."/>
            <person name="Mondo S."/>
            <person name="Riley R."/>
            <person name="Otillar R."/>
            <person name="Haridas S."/>
            <person name="Lipzen A."/>
            <person name="Grimwood J."/>
            <person name="Schmutz J."/>
            <person name="Clum A."/>
            <person name="Reid I.D."/>
            <person name="Moisan M.C."/>
            <person name="Butler G."/>
            <person name="Nguyen T.T.M."/>
            <person name="Dewar K."/>
            <person name="Conant G."/>
            <person name="Drula E."/>
            <person name="Henrissat B."/>
            <person name="Hansel C."/>
            <person name="Singer S."/>
            <person name="Hutchinson M.I."/>
            <person name="de Vries R.P."/>
            <person name="Natvig D.O."/>
            <person name="Powell A.J."/>
            <person name="Tsang A."/>
            <person name="Grigoriev I.V."/>
        </authorList>
    </citation>
    <scope>NUCLEOTIDE SEQUENCE [LARGE SCALE GENOMIC DNA]</scope>
    <source>
        <strain evidence="9 10">ATCC 24622</strain>
    </source>
</reference>
<keyword evidence="2" id="KW-0862">Zinc</keyword>
<evidence type="ECO:0000313" key="10">
    <source>
        <dbReference type="Proteomes" id="UP001586593"/>
    </source>
</evidence>
<comment type="caution">
    <text evidence="9">The sequence shown here is derived from an EMBL/GenBank/DDBJ whole genome shotgun (WGS) entry which is preliminary data.</text>
</comment>
<feature type="region of interest" description="Disordered" evidence="7">
    <location>
        <begin position="56"/>
        <end position="82"/>
    </location>
</feature>
<keyword evidence="6" id="KW-0539">Nucleus</keyword>
<keyword evidence="4" id="KW-0238">DNA-binding</keyword>
<dbReference type="InterPro" id="IPR007219">
    <property type="entry name" value="XnlR_reg_dom"/>
</dbReference>
<dbReference type="SMART" id="SM00066">
    <property type="entry name" value="GAL4"/>
    <property type="match status" value="1"/>
</dbReference>
<evidence type="ECO:0000256" key="2">
    <source>
        <dbReference type="ARBA" id="ARBA00022833"/>
    </source>
</evidence>
<keyword evidence="3" id="KW-0805">Transcription regulation</keyword>
<evidence type="ECO:0000256" key="5">
    <source>
        <dbReference type="ARBA" id="ARBA00023163"/>
    </source>
</evidence>
<dbReference type="Pfam" id="PF00172">
    <property type="entry name" value="Zn_clus"/>
    <property type="match status" value="1"/>
</dbReference>
<dbReference type="PROSITE" id="PS00463">
    <property type="entry name" value="ZN2_CY6_FUNGAL_1"/>
    <property type="match status" value="1"/>
</dbReference>
<evidence type="ECO:0000256" key="4">
    <source>
        <dbReference type="ARBA" id="ARBA00023125"/>
    </source>
</evidence>
<name>A0ABR3XNW5_9PEZI</name>
<evidence type="ECO:0000256" key="6">
    <source>
        <dbReference type="ARBA" id="ARBA00023242"/>
    </source>
</evidence>
<accession>A0ABR3XNW5</accession>
<dbReference type="InterPro" id="IPR052478">
    <property type="entry name" value="Metabolite_Synth_Reg"/>
</dbReference>
<keyword evidence="5" id="KW-0804">Transcription</keyword>
<sequence length="567" mass="63785">MMPSNHRHPVHPSRHRVRTACEPCKARKRKCDGHEPCGTCVRYEYECAYAPHHGKSITGSSKLKSSREPTKGMNSDWRLPPSAGRAGDLDQRHMEANSGVAFPHFLGRDLNLSDAVKVRSVGWNLGLSDESTEPRTNPTTLLTQSDMERLANVYFEKVHPVYGFLNEAALRSQITARWNSTSCSERYDGVLCGVAALGSLFSGVLRTEPERQIFKCSEELLEIGRRSRKPMLDDAAAHLLHTIYLRATSSPHAAWMASCTTMHLLEAVGAHQERTSISLLYSDTADTTSMDQEGRRRLFWISTVLNAWISYEYGRSRIALRGVSCEDPSAEDGNFTVDLVNLYRISELLDPHNLDEPPDLEECLARIERLELSHDALILSRSNLTLTIYRRMRLGSSTFLKDFLDRIIQQGLMGLEAALRMAEASCPWWHVINLPFQLVCVFLAIDTKEALSWVSHAIHVLRVVAQRFNTHAARAALETAESLVRLSRKQKEQQATILRQSLGEQDETEIARNNSVFLSDGYSGQAAAIREPDGQNGLTWDWDTFFNMDIPVFADLGVINETNSQML</sequence>